<comment type="similarity">
    <text evidence="1 7">Belongs to the bacterial ribosomal protein bL9 family.</text>
</comment>
<dbReference type="PANTHER" id="PTHR21368">
    <property type="entry name" value="50S RIBOSOMAL PROTEIN L9"/>
    <property type="match status" value="1"/>
</dbReference>
<keyword evidence="12" id="KW-1185">Reference proteome</keyword>
<dbReference type="Proteomes" id="UP000016762">
    <property type="component" value="Unassembled WGS sequence"/>
</dbReference>
<organism evidence="11 12">
    <name type="scientific">Candidatus Micropelagius thuwalensis</name>
    <dbReference type="NCBI Taxonomy" id="1397666"/>
    <lineage>
        <taxon>Bacteria</taxon>
        <taxon>Pseudomonadati</taxon>
        <taxon>Pseudomonadota</taxon>
        <taxon>Alphaproteobacteria</taxon>
        <taxon>PS1 clade</taxon>
        <taxon>Candidatus Micropelagius</taxon>
    </lineage>
</organism>
<feature type="region of interest" description="Disordered" evidence="9">
    <location>
        <begin position="177"/>
        <end position="226"/>
    </location>
</feature>
<keyword evidence="4 7" id="KW-0689">Ribosomal protein</keyword>
<evidence type="ECO:0000313" key="11">
    <source>
        <dbReference type="EMBL" id="ERL47583.1"/>
    </source>
</evidence>
<comment type="caution">
    <text evidence="11">The sequence shown here is derived from an EMBL/GenBank/DDBJ whole genome shotgun (WGS) entry which is preliminary data.</text>
</comment>
<evidence type="ECO:0000313" key="12">
    <source>
        <dbReference type="Proteomes" id="UP000016762"/>
    </source>
</evidence>
<dbReference type="STRING" id="1397666.RS24_00553"/>
<dbReference type="InterPro" id="IPR000244">
    <property type="entry name" value="Ribosomal_bL9"/>
</dbReference>
<dbReference type="InterPro" id="IPR009027">
    <property type="entry name" value="Ribosomal_bL9/RNase_H1_N"/>
</dbReference>
<feature type="domain" description="Ribosomal protein L9" evidence="10">
    <location>
        <begin position="13"/>
        <end position="40"/>
    </location>
</feature>
<reference evidence="11 12" key="1">
    <citation type="journal article" date="2014" name="FEMS Microbiol. Ecol.">
        <title>Genomic differentiation among two strains of the PS1 clade isolated from geographically separated marine habitats.</title>
        <authorList>
            <person name="Jimenez-Infante F."/>
            <person name="Ngugi D.K."/>
            <person name="Alam I."/>
            <person name="Rashid M."/>
            <person name="Baalawi W."/>
            <person name="Kamau A.A."/>
            <person name="Bajic V.B."/>
            <person name="Stingl U."/>
        </authorList>
    </citation>
    <scope>NUCLEOTIDE SEQUENCE [LARGE SCALE GENOMIC DNA]</scope>
    <source>
        <strain evidence="11 12">RS24</strain>
    </source>
</reference>
<keyword evidence="2 7" id="KW-0699">rRNA-binding</keyword>
<dbReference type="InterPro" id="IPR036791">
    <property type="entry name" value="Ribosomal_bL9_C_sf"/>
</dbReference>
<dbReference type="OrthoDB" id="9788336at2"/>
<sequence>MQVVLLERIAKLGQMGDVVTVKDGYARNFLLPQGKALRANKSNLERFENERAQLEARNLEQKSEAEGVKAKLDGETVIIIRQSGETGQLYGSVSPRDIAEALTEKGFNLERGQIGLDAPIKVLGLHETKVTLHPEVSSTVTVNVARTEEEAERQSKGEDVTIEKIEEEEIMLQAEEVFEEGADVNLSDETESEDAPEVEAAPETEDDSEAESTEEITPEEAEDSTE</sequence>
<dbReference type="PROSITE" id="PS00651">
    <property type="entry name" value="RIBOSOMAL_L9"/>
    <property type="match status" value="1"/>
</dbReference>
<dbReference type="InterPro" id="IPR020069">
    <property type="entry name" value="Ribosomal_bL9_C"/>
</dbReference>
<evidence type="ECO:0000256" key="9">
    <source>
        <dbReference type="SAM" id="MobiDB-lite"/>
    </source>
</evidence>
<dbReference type="GO" id="GO:1990904">
    <property type="term" value="C:ribonucleoprotein complex"/>
    <property type="evidence" value="ECO:0007669"/>
    <property type="project" value="UniProtKB-KW"/>
</dbReference>
<evidence type="ECO:0000256" key="7">
    <source>
        <dbReference type="HAMAP-Rule" id="MF_00503"/>
    </source>
</evidence>
<protein>
    <recommendedName>
        <fullName evidence="6 7">Large ribosomal subunit protein bL9</fullName>
    </recommendedName>
</protein>
<dbReference type="RefSeq" id="WP_021776600.1">
    <property type="nucleotide sequence ID" value="NZ_AWXE01000001.1"/>
</dbReference>
<evidence type="ECO:0000256" key="4">
    <source>
        <dbReference type="ARBA" id="ARBA00022980"/>
    </source>
</evidence>
<dbReference type="Pfam" id="PF03948">
    <property type="entry name" value="Ribosomal_L9_C"/>
    <property type="match status" value="1"/>
</dbReference>
<comment type="function">
    <text evidence="7">Binds to the 23S rRNA.</text>
</comment>
<evidence type="ECO:0000256" key="6">
    <source>
        <dbReference type="ARBA" id="ARBA00035292"/>
    </source>
</evidence>
<keyword evidence="3 7" id="KW-0694">RNA-binding</keyword>
<evidence type="ECO:0000259" key="10">
    <source>
        <dbReference type="PROSITE" id="PS00651"/>
    </source>
</evidence>
<dbReference type="GO" id="GO:0019843">
    <property type="term" value="F:rRNA binding"/>
    <property type="evidence" value="ECO:0007669"/>
    <property type="project" value="UniProtKB-UniRule"/>
</dbReference>
<feature type="coiled-coil region" evidence="8">
    <location>
        <begin position="37"/>
        <end position="71"/>
    </location>
</feature>
<dbReference type="InterPro" id="IPR020594">
    <property type="entry name" value="Ribosomal_bL9_bac/chp"/>
</dbReference>
<dbReference type="SUPFAM" id="SSF55653">
    <property type="entry name" value="Ribosomal protein L9 C-domain"/>
    <property type="match status" value="1"/>
</dbReference>
<dbReference type="Gene3D" id="3.40.5.10">
    <property type="entry name" value="Ribosomal protein L9, N-terminal domain"/>
    <property type="match status" value="1"/>
</dbReference>
<evidence type="ECO:0000256" key="2">
    <source>
        <dbReference type="ARBA" id="ARBA00022730"/>
    </source>
</evidence>
<accession>U2WVM7</accession>
<dbReference type="GO" id="GO:0005840">
    <property type="term" value="C:ribosome"/>
    <property type="evidence" value="ECO:0007669"/>
    <property type="project" value="UniProtKB-KW"/>
</dbReference>
<gene>
    <name evidence="7" type="primary">rplI</name>
    <name evidence="11" type="ORF">RS24_00553</name>
</gene>
<dbReference type="EMBL" id="AWXE01000001">
    <property type="protein sequence ID" value="ERL47583.1"/>
    <property type="molecule type" value="Genomic_DNA"/>
</dbReference>
<dbReference type="InterPro" id="IPR020070">
    <property type="entry name" value="Ribosomal_bL9_N"/>
</dbReference>
<dbReference type="Gene3D" id="3.10.430.100">
    <property type="entry name" value="Ribosomal protein L9, C-terminal domain"/>
    <property type="match status" value="1"/>
</dbReference>
<dbReference type="eggNOG" id="COG0359">
    <property type="taxonomic scope" value="Bacteria"/>
</dbReference>
<dbReference type="AlphaFoldDB" id="U2WVM7"/>
<dbReference type="InterPro" id="IPR036935">
    <property type="entry name" value="Ribosomal_bL9_N_sf"/>
</dbReference>
<dbReference type="HAMAP" id="MF_00503">
    <property type="entry name" value="Ribosomal_bL9"/>
    <property type="match status" value="1"/>
</dbReference>
<proteinExistence type="inferred from homology"/>
<dbReference type="SUPFAM" id="SSF55658">
    <property type="entry name" value="L9 N-domain-like"/>
    <property type="match status" value="1"/>
</dbReference>
<dbReference type="GO" id="GO:0006412">
    <property type="term" value="P:translation"/>
    <property type="evidence" value="ECO:0007669"/>
    <property type="project" value="UniProtKB-UniRule"/>
</dbReference>
<keyword evidence="5 7" id="KW-0687">Ribonucleoprotein</keyword>
<dbReference type="GO" id="GO:0003735">
    <property type="term" value="F:structural constituent of ribosome"/>
    <property type="evidence" value="ECO:0007669"/>
    <property type="project" value="InterPro"/>
</dbReference>
<evidence type="ECO:0000256" key="3">
    <source>
        <dbReference type="ARBA" id="ARBA00022884"/>
    </source>
</evidence>
<dbReference type="PATRIC" id="fig|1397666.3.peg.493"/>
<dbReference type="NCBIfam" id="TIGR00158">
    <property type="entry name" value="L9"/>
    <property type="match status" value="1"/>
</dbReference>
<dbReference type="Pfam" id="PF01281">
    <property type="entry name" value="Ribosomal_L9_N"/>
    <property type="match status" value="1"/>
</dbReference>
<keyword evidence="8" id="KW-0175">Coiled coil</keyword>
<name>U2WVM7_9PROT</name>
<evidence type="ECO:0000256" key="1">
    <source>
        <dbReference type="ARBA" id="ARBA00010605"/>
    </source>
</evidence>
<evidence type="ECO:0000256" key="8">
    <source>
        <dbReference type="SAM" id="Coils"/>
    </source>
</evidence>
<evidence type="ECO:0000256" key="5">
    <source>
        <dbReference type="ARBA" id="ARBA00023274"/>
    </source>
</evidence>